<feature type="transmembrane region" description="Helical" evidence="6">
    <location>
        <begin position="146"/>
        <end position="166"/>
    </location>
</feature>
<evidence type="ECO:0000259" key="7">
    <source>
        <dbReference type="PROSITE" id="PS50850"/>
    </source>
</evidence>
<dbReference type="Proteomes" id="UP001207654">
    <property type="component" value="Unassembled WGS sequence"/>
</dbReference>
<dbReference type="PANTHER" id="PTHR42718">
    <property type="entry name" value="MAJOR FACILITATOR SUPERFAMILY MULTIDRUG TRANSPORTER MFSC"/>
    <property type="match status" value="1"/>
</dbReference>
<comment type="caution">
    <text evidence="8">The sequence shown here is derived from an EMBL/GenBank/DDBJ whole genome shotgun (WGS) entry which is preliminary data.</text>
</comment>
<feature type="transmembrane region" description="Helical" evidence="6">
    <location>
        <begin position="88"/>
        <end position="106"/>
    </location>
</feature>
<dbReference type="PRINTS" id="PR01036">
    <property type="entry name" value="TCRTETB"/>
</dbReference>
<dbReference type="RefSeq" id="WP_267533521.1">
    <property type="nucleotide sequence ID" value="NZ_JAPNKA010000001.1"/>
</dbReference>
<evidence type="ECO:0000313" key="9">
    <source>
        <dbReference type="Proteomes" id="UP001207654"/>
    </source>
</evidence>
<dbReference type="Pfam" id="PF07690">
    <property type="entry name" value="MFS_1"/>
    <property type="match status" value="1"/>
</dbReference>
<keyword evidence="9" id="KW-1185">Reference proteome</keyword>
<feature type="transmembrane region" description="Helical" evidence="6">
    <location>
        <begin position="21"/>
        <end position="45"/>
    </location>
</feature>
<protein>
    <submittedName>
        <fullName evidence="8">MFS transporter</fullName>
    </submittedName>
</protein>
<feature type="domain" description="Major facilitator superfamily (MFS) profile" evidence="7">
    <location>
        <begin position="21"/>
        <end position="457"/>
    </location>
</feature>
<dbReference type="PROSITE" id="PS50850">
    <property type="entry name" value="MFS"/>
    <property type="match status" value="1"/>
</dbReference>
<name>A0ABT4A0Q1_9BACT</name>
<evidence type="ECO:0000256" key="2">
    <source>
        <dbReference type="ARBA" id="ARBA00022448"/>
    </source>
</evidence>
<evidence type="ECO:0000256" key="1">
    <source>
        <dbReference type="ARBA" id="ARBA00004141"/>
    </source>
</evidence>
<feature type="transmembrane region" description="Helical" evidence="6">
    <location>
        <begin position="206"/>
        <end position="225"/>
    </location>
</feature>
<evidence type="ECO:0000256" key="5">
    <source>
        <dbReference type="ARBA" id="ARBA00023136"/>
    </source>
</evidence>
<evidence type="ECO:0000313" key="8">
    <source>
        <dbReference type="EMBL" id="MCY1074559.1"/>
    </source>
</evidence>
<feature type="transmembrane region" description="Helical" evidence="6">
    <location>
        <begin position="362"/>
        <end position="384"/>
    </location>
</feature>
<dbReference type="PANTHER" id="PTHR42718:SF9">
    <property type="entry name" value="MAJOR FACILITATOR SUPERFAMILY MULTIDRUG TRANSPORTER MFSC"/>
    <property type="match status" value="1"/>
</dbReference>
<keyword evidence="4 6" id="KW-1133">Transmembrane helix</keyword>
<evidence type="ECO:0000256" key="3">
    <source>
        <dbReference type="ARBA" id="ARBA00022692"/>
    </source>
</evidence>
<proteinExistence type="predicted"/>
<dbReference type="SUPFAM" id="SSF103473">
    <property type="entry name" value="MFS general substrate transporter"/>
    <property type="match status" value="1"/>
</dbReference>
<feature type="transmembrane region" description="Helical" evidence="6">
    <location>
        <begin position="433"/>
        <end position="452"/>
    </location>
</feature>
<keyword evidence="2" id="KW-0813">Transport</keyword>
<feature type="transmembrane region" description="Helical" evidence="6">
    <location>
        <begin position="172"/>
        <end position="194"/>
    </location>
</feature>
<evidence type="ECO:0000256" key="6">
    <source>
        <dbReference type="SAM" id="Phobius"/>
    </source>
</evidence>
<dbReference type="EMBL" id="JAPNKA010000001">
    <property type="protein sequence ID" value="MCY1074559.1"/>
    <property type="molecule type" value="Genomic_DNA"/>
</dbReference>
<feature type="transmembrane region" description="Helical" evidence="6">
    <location>
        <begin position="269"/>
        <end position="289"/>
    </location>
</feature>
<feature type="transmembrane region" description="Helical" evidence="6">
    <location>
        <begin position="405"/>
        <end position="427"/>
    </location>
</feature>
<feature type="transmembrane region" description="Helical" evidence="6">
    <location>
        <begin position="57"/>
        <end position="76"/>
    </location>
</feature>
<feature type="transmembrane region" description="Helical" evidence="6">
    <location>
        <begin position="335"/>
        <end position="356"/>
    </location>
</feature>
<feature type="transmembrane region" description="Helical" evidence="6">
    <location>
        <begin position="112"/>
        <end position="134"/>
    </location>
</feature>
<dbReference type="Gene3D" id="1.20.1250.20">
    <property type="entry name" value="MFS general substrate transporter like domains"/>
    <property type="match status" value="1"/>
</dbReference>
<feature type="transmembrane region" description="Helical" evidence="6">
    <location>
        <begin position="231"/>
        <end position="249"/>
    </location>
</feature>
<feature type="transmembrane region" description="Helical" evidence="6">
    <location>
        <begin position="309"/>
        <end position="328"/>
    </location>
</feature>
<reference evidence="8 9" key="1">
    <citation type="submission" date="2022-11" db="EMBL/GenBank/DDBJ databases">
        <title>Minimal conservation of predation-associated metabolite biosynthetic gene clusters underscores biosynthetic potential of Myxococcota including descriptions for ten novel species: Archangium lansinium sp. nov., Myxococcus landrumus sp. nov., Nannocystis bai.</title>
        <authorList>
            <person name="Ahearne A."/>
            <person name="Stevens C."/>
            <person name="Phillips K."/>
        </authorList>
    </citation>
    <scope>NUCLEOTIDE SEQUENCE [LARGE SCALE GENOMIC DNA]</scope>
    <source>
        <strain evidence="8 9">MIWBW</strain>
    </source>
</reference>
<accession>A0ABT4A0Q1</accession>
<evidence type="ECO:0000256" key="4">
    <source>
        <dbReference type="ARBA" id="ARBA00022989"/>
    </source>
</evidence>
<dbReference type="InterPro" id="IPR011701">
    <property type="entry name" value="MFS"/>
</dbReference>
<dbReference type="Gene3D" id="1.20.1720.10">
    <property type="entry name" value="Multidrug resistance protein D"/>
    <property type="match status" value="1"/>
</dbReference>
<keyword evidence="5 6" id="KW-0472">Membrane</keyword>
<gene>
    <name evidence="8" type="ORF">OV287_08675</name>
</gene>
<organism evidence="8 9">
    <name type="scientific">Archangium lansingense</name>
    <dbReference type="NCBI Taxonomy" id="2995310"/>
    <lineage>
        <taxon>Bacteria</taxon>
        <taxon>Pseudomonadati</taxon>
        <taxon>Myxococcota</taxon>
        <taxon>Myxococcia</taxon>
        <taxon>Myxococcales</taxon>
        <taxon>Cystobacterineae</taxon>
        <taxon>Archangiaceae</taxon>
        <taxon>Archangium</taxon>
    </lineage>
</organism>
<sequence>MSAEISEVAAHAEPQALSSRTLASLALTMALVPLNSTMIAVALPTIGRELGAGPDTLSQWLVTSYLLVGIVLQSPGGKLGDLWGHHRVLGVGQALFALGAMTGFLARHVALLALARVLMATAGAVIAPSAMALLRNGLPANRRARAFGLFGAIMSLAAATGPMLGGELVARLGWSFIFMVNVPVICLALLLGRGEVPAEPVPAQRPAFDVLGSVLLGTGLALLVVGGKSQGAWMAGLLAAGAGVLVLMYRWERRQSHPVIDFQLFGSRAFTAGSCILALQNLAMYGLLFQLPYLFAQRFGEDTGRTGRTMLAMMSMMVIGTPLGGRLSEQLGARVTSVAGALLALAGVGLLGMRTLDVPNEAILPLMLLGFGLALATAPSQAAAMGAVDKARSGMAAGAMSTIRYLGGVAGIAVLGGVLAKGGAVATLEQHRAAMAVFGGALAVSALAALALPRRDTTGPGVPHGRGAA</sequence>
<dbReference type="InterPro" id="IPR020846">
    <property type="entry name" value="MFS_dom"/>
</dbReference>
<comment type="subcellular location">
    <subcellularLocation>
        <location evidence="1">Membrane</location>
        <topology evidence="1">Multi-pass membrane protein</topology>
    </subcellularLocation>
</comment>
<keyword evidence="3 6" id="KW-0812">Transmembrane</keyword>
<dbReference type="CDD" id="cd17321">
    <property type="entry name" value="MFS_MMR_MDR_like"/>
    <property type="match status" value="1"/>
</dbReference>
<dbReference type="InterPro" id="IPR036259">
    <property type="entry name" value="MFS_trans_sf"/>
</dbReference>